<evidence type="ECO:0000313" key="2">
    <source>
        <dbReference type="EMBL" id="MEE2059095.1"/>
    </source>
</evidence>
<gene>
    <name evidence="2" type="ORF">Q7514_16365</name>
</gene>
<dbReference type="InterPro" id="IPR036291">
    <property type="entry name" value="NAD(P)-bd_dom_sf"/>
</dbReference>
<dbReference type="PRINTS" id="PR00081">
    <property type="entry name" value="GDHRDH"/>
</dbReference>
<dbReference type="NCBIfam" id="NF005559">
    <property type="entry name" value="PRK07231.1"/>
    <property type="match status" value="1"/>
</dbReference>
<reference evidence="2 3" key="1">
    <citation type="submission" date="2023-07" db="EMBL/GenBank/DDBJ databases">
        <authorList>
            <person name="Girao M."/>
            <person name="Carvalho M.F."/>
        </authorList>
    </citation>
    <scope>NUCLEOTIDE SEQUENCE [LARGE SCALE GENOMIC DNA]</scope>
    <source>
        <strain evidence="2 3">YIM65754</strain>
    </source>
</reference>
<name>A0ABU7LC49_9NOCA</name>
<dbReference type="PROSITE" id="PS00061">
    <property type="entry name" value="ADH_SHORT"/>
    <property type="match status" value="1"/>
</dbReference>
<dbReference type="InterPro" id="IPR002347">
    <property type="entry name" value="SDR_fam"/>
</dbReference>
<dbReference type="Pfam" id="PF13561">
    <property type="entry name" value="adh_short_C2"/>
    <property type="match status" value="1"/>
</dbReference>
<dbReference type="InterPro" id="IPR020904">
    <property type="entry name" value="Sc_DH/Rdtase_CS"/>
</dbReference>
<accession>A0ABU7LC49</accession>
<keyword evidence="3" id="KW-1185">Reference proteome</keyword>
<comment type="similarity">
    <text evidence="1">Belongs to the short-chain dehydrogenases/reductases (SDR) family.</text>
</comment>
<dbReference type="EMBL" id="JAUTXY010000007">
    <property type="protein sequence ID" value="MEE2059095.1"/>
    <property type="molecule type" value="Genomic_DNA"/>
</dbReference>
<sequence length="260" mass="27070">MTGFDLTGRTAIVTGASRGIGLETARGLALAGANVVVTSRSQESADAAAADIGPAALGVGAHAVDDNAARRCIDITLEKFGRIDILVNNAGTNPSYGPLIEQDHARFAKTFDVNVWGPVLWSSLVVKAWMGEHGGSIVNTASIGGMKFEANIGVYNASKAALIHLTKQLALELSPMVRVNAVAPGVVRTKLAEALWKDHEPRVAAATPLGRIGEPVDVASAVHFLASDAAQWITGEVMVIDGGRLLGNAQSFRQGSARDV</sequence>
<dbReference type="RefSeq" id="WP_330134341.1">
    <property type="nucleotide sequence ID" value="NZ_JAUTXY010000007.1"/>
</dbReference>
<dbReference type="PANTHER" id="PTHR43943">
    <property type="entry name" value="DEHYDROGENASE/REDUCTASE (SDR FAMILY) MEMBER 4"/>
    <property type="match status" value="1"/>
</dbReference>
<evidence type="ECO:0000313" key="3">
    <source>
        <dbReference type="Proteomes" id="UP001336020"/>
    </source>
</evidence>
<dbReference type="Gene3D" id="3.40.50.720">
    <property type="entry name" value="NAD(P)-binding Rossmann-like Domain"/>
    <property type="match status" value="1"/>
</dbReference>
<protein>
    <submittedName>
        <fullName evidence="2">SDR family oxidoreductase</fullName>
    </submittedName>
</protein>
<dbReference type="PRINTS" id="PR00080">
    <property type="entry name" value="SDRFAMILY"/>
</dbReference>
<evidence type="ECO:0000256" key="1">
    <source>
        <dbReference type="ARBA" id="ARBA00006484"/>
    </source>
</evidence>
<dbReference type="CDD" id="cd05233">
    <property type="entry name" value="SDR_c"/>
    <property type="match status" value="1"/>
</dbReference>
<organism evidence="2 3">
    <name type="scientific">Rhodococcus artemisiae</name>
    <dbReference type="NCBI Taxonomy" id="714159"/>
    <lineage>
        <taxon>Bacteria</taxon>
        <taxon>Bacillati</taxon>
        <taxon>Actinomycetota</taxon>
        <taxon>Actinomycetes</taxon>
        <taxon>Mycobacteriales</taxon>
        <taxon>Nocardiaceae</taxon>
        <taxon>Rhodococcus</taxon>
    </lineage>
</organism>
<dbReference type="SUPFAM" id="SSF51735">
    <property type="entry name" value="NAD(P)-binding Rossmann-fold domains"/>
    <property type="match status" value="1"/>
</dbReference>
<dbReference type="Proteomes" id="UP001336020">
    <property type="component" value="Unassembled WGS sequence"/>
</dbReference>
<dbReference type="PANTHER" id="PTHR43943:SF2">
    <property type="entry name" value="DEHYDROGENASE_REDUCTASE 4"/>
    <property type="match status" value="1"/>
</dbReference>
<comment type="caution">
    <text evidence="2">The sequence shown here is derived from an EMBL/GenBank/DDBJ whole genome shotgun (WGS) entry which is preliminary data.</text>
</comment>
<proteinExistence type="inferred from homology"/>